<keyword evidence="4 5" id="KW-0472">Membrane</keyword>
<dbReference type="InterPro" id="IPR038665">
    <property type="entry name" value="Voltage-dep_anion_channel_sf"/>
</dbReference>
<proteinExistence type="predicted"/>
<feature type="transmembrane region" description="Helical" evidence="5">
    <location>
        <begin position="12"/>
        <end position="33"/>
    </location>
</feature>
<feature type="transmembrane region" description="Helical" evidence="5">
    <location>
        <begin position="160"/>
        <end position="178"/>
    </location>
</feature>
<dbReference type="Proteomes" id="UP001271007">
    <property type="component" value="Unassembled WGS sequence"/>
</dbReference>
<keyword evidence="2 5" id="KW-0812">Transmembrane</keyword>
<keyword evidence="7" id="KW-1185">Reference proteome</keyword>
<dbReference type="GO" id="GO:0015140">
    <property type="term" value="F:malate transmembrane transporter activity"/>
    <property type="evidence" value="ECO:0007669"/>
    <property type="project" value="InterPro"/>
</dbReference>
<protein>
    <recommendedName>
        <fullName evidence="8">C4-dicarboxylate transporter/malic acid transport protein</fullName>
    </recommendedName>
</protein>
<dbReference type="InterPro" id="IPR004695">
    <property type="entry name" value="SLAC1/Mae1/Ssu1/TehA"/>
</dbReference>
<dbReference type="Gene3D" id="1.50.10.150">
    <property type="entry name" value="Voltage-dependent anion channel"/>
    <property type="match status" value="1"/>
</dbReference>
<dbReference type="Pfam" id="PF03595">
    <property type="entry name" value="SLAC1"/>
    <property type="match status" value="1"/>
</dbReference>
<dbReference type="PANTHER" id="PTHR31162">
    <property type="entry name" value="MALIC ACID TRANSPORT PROTEIN-RELATED"/>
    <property type="match status" value="1"/>
</dbReference>
<sequence length="253" mass="27699">MAHPAHITIQSMTPAWILPIFPMMLGGVLASIIAPGQDPMSCLTVIVGGLSFLGVGWMVAFMMFALFVHRLMQFGLPAPNLRPGMFIAVGPPTFTGLALIGFGNALPIVEGHGYFAGNEVAIKILQTGFDFIAIFLWTLGCWFFCITLLAVLAGARKMSFHLIWWALVFPNVAFVIATGRIGEQLGSEGIMWVSSIMAIFLVAAWVFVFILNVRAILRRDIMMPGKDEDKECPTNDDEKQGVMVPDYRVEGMA</sequence>
<feature type="transmembrane region" description="Helical" evidence="5">
    <location>
        <begin position="129"/>
        <end position="153"/>
    </location>
</feature>
<gene>
    <name evidence="6" type="ORF">LTR09_004334</name>
</gene>
<evidence type="ECO:0000313" key="7">
    <source>
        <dbReference type="Proteomes" id="UP001271007"/>
    </source>
</evidence>
<evidence type="ECO:0000256" key="2">
    <source>
        <dbReference type="ARBA" id="ARBA00022692"/>
    </source>
</evidence>
<dbReference type="GO" id="GO:0016020">
    <property type="term" value="C:membrane"/>
    <property type="evidence" value="ECO:0007669"/>
    <property type="project" value="UniProtKB-SubCell"/>
</dbReference>
<evidence type="ECO:0000256" key="4">
    <source>
        <dbReference type="ARBA" id="ARBA00023136"/>
    </source>
</evidence>
<feature type="transmembrane region" description="Helical" evidence="5">
    <location>
        <begin position="45"/>
        <end position="68"/>
    </location>
</feature>
<evidence type="ECO:0000256" key="1">
    <source>
        <dbReference type="ARBA" id="ARBA00004141"/>
    </source>
</evidence>
<evidence type="ECO:0000313" key="6">
    <source>
        <dbReference type="EMBL" id="KAK3054605.1"/>
    </source>
</evidence>
<organism evidence="6 7">
    <name type="scientific">Extremus antarcticus</name>
    <dbReference type="NCBI Taxonomy" id="702011"/>
    <lineage>
        <taxon>Eukaryota</taxon>
        <taxon>Fungi</taxon>
        <taxon>Dikarya</taxon>
        <taxon>Ascomycota</taxon>
        <taxon>Pezizomycotina</taxon>
        <taxon>Dothideomycetes</taxon>
        <taxon>Dothideomycetidae</taxon>
        <taxon>Mycosphaerellales</taxon>
        <taxon>Extremaceae</taxon>
        <taxon>Extremus</taxon>
    </lineage>
</organism>
<accession>A0AAJ0DPZ4</accession>
<reference evidence="6" key="1">
    <citation type="submission" date="2023-04" db="EMBL/GenBank/DDBJ databases">
        <title>Black Yeasts Isolated from many extreme environments.</title>
        <authorList>
            <person name="Coleine C."/>
            <person name="Stajich J.E."/>
            <person name="Selbmann L."/>
        </authorList>
    </citation>
    <scope>NUCLEOTIDE SEQUENCE</scope>
    <source>
        <strain evidence="6">CCFEE 5312</strain>
    </source>
</reference>
<dbReference type="AlphaFoldDB" id="A0AAJ0DPZ4"/>
<dbReference type="PANTHER" id="PTHR31162:SF0">
    <property type="entry name" value="MALIC ACID TRANSPORT PROTEIN"/>
    <property type="match status" value="1"/>
</dbReference>
<dbReference type="InterPro" id="IPR030185">
    <property type="entry name" value="Mae1"/>
</dbReference>
<evidence type="ECO:0000256" key="5">
    <source>
        <dbReference type="SAM" id="Phobius"/>
    </source>
</evidence>
<keyword evidence="3 5" id="KW-1133">Transmembrane helix</keyword>
<feature type="transmembrane region" description="Helical" evidence="5">
    <location>
        <begin position="89"/>
        <end position="109"/>
    </location>
</feature>
<dbReference type="EMBL" id="JAWDJX010000011">
    <property type="protein sequence ID" value="KAK3054605.1"/>
    <property type="molecule type" value="Genomic_DNA"/>
</dbReference>
<name>A0AAJ0DPZ4_9PEZI</name>
<feature type="transmembrane region" description="Helical" evidence="5">
    <location>
        <begin position="190"/>
        <end position="213"/>
    </location>
</feature>
<comment type="subcellular location">
    <subcellularLocation>
        <location evidence="1">Membrane</location>
        <topology evidence="1">Multi-pass membrane protein</topology>
    </subcellularLocation>
</comment>
<evidence type="ECO:0008006" key="8">
    <source>
        <dbReference type="Google" id="ProtNLM"/>
    </source>
</evidence>
<evidence type="ECO:0000256" key="3">
    <source>
        <dbReference type="ARBA" id="ARBA00022989"/>
    </source>
</evidence>
<comment type="caution">
    <text evidence="6">The sequence shown here is derived from an EMBL/GenBank/DDBJ whole genome shotgun (WGS) entry which is preliminary data.</text>
</comment>